<feature type="transmembrane region" description="Helical" evidence="19">
    <location>
        <begin position="312"/>
        <end position="332"/>
    </location>
</feature>
<dbReference type="PANTHER" id="PTHR30474:SF2">
    <property type="entry name" value="PEPTIDOGLYCAN GLYCOSYLTRANSFERASE FTSW-RELATED"/>
    <property type="match status" value="1"/>
</dbReference>
<keyword evidence="3" id="KW-0328">Glycosyltransferase</keyword>
<dbReference type="PANTHER" id="PTHR30474">
    <property type="entry name" value="CELL CYCLE PROTEIN"/>
    <property type="match status" value="1"/>
</dbReference>
<evidence type="ECO:0000256" key="5">
    <source>
        <dbReference type="ARBA" id="ARBA00022692"/>
    </source>
</evidence>
<dbReference type="Pfam" id="PF01098">
    <property type="entry name" value="FTSW_RODA_SPOVE"/>
    <property type="match status" value="1"/>
</dbReference>
<evidence type="ECO:0000313" key="21">
    <source>
        <dbReference type="Proteomes" id="UP000215374"/>
    </source>
</evidence>
<evidence type="ECO:0000256" key="16">
    <source>
        <dbReference type="ARBA" id="ARBA00049902"/>
    </source>
</evidence>
<evidence type="ECO:0000256" key="14">
    <source>
        <dbReference type="ARBA" id="ARBA00041418"/>
    </source>
</evidence>
<evidence type="ECO:0000256" key="13">
    <source>
        <dbReference type="ARBA" id="ARBA00041185"/>
    </source>
</evidence>
<evidence type="ECO:0000256" key="2">
    <source>
        <dbReference type="ARBA" id="ARBA00004752"/>
    </source>
</evidence>
<reference evidence="20 21" key="1">
    <citation type="submission" date="2017-06" db="EMBL/GenBank/DDBJ databases">
        <authorList>
            <consortium name="Pathogen Informatics"/>
        </authorList>
    </citation>
    <scope>NUCLEOTIDE SEQUENCE [LARGE SCALE GENOMIC DNA]</scope>
    <source>
        <strain evidence="20 21">NCTC13015</strain>
    </source>
</reference>
<gene>
    <name evidence="20" type="primary">ftsW_2</name>
    <name evidence="20" type="ORF">SAMEA4535761_01694</name>
</gene>
<dbReference type="GO" id="GO:0032153">
    <property type="term" value="C:cell division site"/>
    <property type="evidence" value="ECO:0007669"/>
    <property type="project" value="TreeGrafter"/>
</dbReference>
<keyword evidence="6" id="KW-0133">Cell shape</keyword>
<evidence type="ECO:0000256" key="6">
    <source>
        <dbReference type="ARBA" id="ARBA00022960"/>
    </source>
</evidence>
<name>A0A239ZZZ4_9CORY</name>
<feature type="transmembrane region" description="Helical" evidence="19">
    <location>
        <begin position="52"/>
        <end position="74"/>
    </location>
</feature>
<dbReference type="GO" id="GO:0005886">
    <property type="term" value="C:plasma membrane"/>
    <property type="evidence" value="ECO:0007669"/>
    <property type="project" value="TreeGrafter"/>
</dbReference>
<feature type="transmembrane region" description="Helical" evidence="19">
    <location>
        <begin position="201"/>
        <end position="218"/>
    </location>
</feature>
<evidence type="ECO:0000256" key="8">
    <source>
        <dbReference type="ARBA" id="ARBA00022989"/>
    </source>
</evidence>
<evidence type="ECO:0000256" key="15">
    <source>
        <dbReference type="ARBA" id="ARBA00044770"/>
    </source>
</evidence>
<dbReference type="AlphaFoldDB" id="A0A239ZZZ4"/>
<dbReference type="PROSITE" id="PS00428">
    <property type="entry name" value="FTSW_RODA_SPOVE"/>
    <property type="match status" value="1"/>
</dbReference>
<evidence type="ECO:0000256" key="1">
    <source>
        <dbReference type="ARBA" id="ARBA00004141"/>
    </source>
</evidence>
<feature type="compositionally biased region" description="Basic and acidic residues" evidence="18">
    <location>
        <begin position="1"/>
        <end position="21"/>
    </location>
</feature>
<comment type="catalytic activity">
    <reaction evidence="16">
        <text>[GlcNAc-(1-&gt;4)-Mur2Ac(oyl-L-Ala-gamma-D-Glu-L-Lys-D-Ala-D-Ala)](n)-di-trans,octa-cis-undecaprenyl diphosphate + beta-D-GlcNAc-(1-&gt;4)-Mur2Ac(oyl-L-Ala-gamma-D-Glu-L-Lys-D-Ala-D-Ala)-di-trans,octa-cis-undecaprenyl diphosphate = [GlcNAc-(1-&gt;4)-Mur2Ac(oyl-L-Ala-gamma-D-Glu-L-Lys-D-Ala-D-Ala)](n+1)-di-trans,octa-cis-undecaprenyl diphosphate + di-trans,octa-cis-undecaprenyl diphosphate + H(+)</text>
        <dbReference type="Rhea" id="RHEA:23708"/>
        <dbReference type="Rhea" id="RHEA-COMP:9602"/>
        <dbReference type="Rhea" id="RHEA-COMP:9603"/>
        <dbReference type="ChEBI" id="CHEBI:15378"/>
        <dbReference type="ChEBI" id="CHEBI:58405"/>
        <dbReference type="ChEBI" id="CHEBI:60033"/>
        <dbReference type="ChEBI" id="CHEBI:78435"/>
        <dbReference type="EC" id="2.4.99.28"/>
    </reaction>
</comment>
<keyword evidence="9 19" id="KW-0472">Membrane</keyword>
<feature type="transmembrane region" description="Helical" evidence="19">
    <location>
        <begin position="223"/>
        <end position="243"/>
    </location>
</feature>
<dbReference type="GO" id="GO:0008360">
    <property type="term" value="P:regulation of cell shape"/>
    <property type="evidence" value="ECO:0007669"/>
    <property type="project" value="UniProtKB-KW"/>
</dbReference>
<evidence type="ECO:0000256" key="7">
    <source>
        <dbReference type="ARBA" id="ARBA00022984"/>
    </source>
</evidence>
<dbReference type="GO" id="GO:0009252">
    <property type="term" value="P:peptidoglycan biosynthetic process"/>
    <property type="evidence" value="ECO:0007669"/>
    <property type="project" value="UniProtKB-UniPathway"/>
</dbReference>
<keyword evidence="8 19" id="KW-1133">Transmembrane helix</keyword>
<protein>
    <recommendedName>
        <fullName evidence="13">Probable peptidoglycan glycosyltransferase FtsW</fullName>
        <ecNumber evidence="15">2.4.99.28</ecNumber>
    </recommendedName>
    <alternativeName>
        <fullName evidence="14">Cell division protein FtsW</fullName>
    </alternativeName>
    <alternativeName>
        <fullName evidence="11">Cell wall polymerase</fullName>
    </alternativeName>
    <alternativeName>
        <fullName evidence="10">Peptidoglycan polymerase</fullName>
    </alternativeName>
</protein>
<keyword evidence="7" id="KW-0573">Peptidoglycan synthesis</keyword>
<keyword evidence="5 19" id="KW-0812">Transmembrane</keyword>
<keyword evidence="20" id="KW-0131">Cell cycle</keyword>
<evidence type="ECO:0000256" key="10">
    <source>
        <dbReference type="ARBA" id="ARBA00032370"/>
    </source>
</evidence>
<feature type="region of interest" description="Disordered" evidence="18">
    <location>
        <begin position="1"/>
        <end position="26"/>
    </location>
</feature>
<dbReference type="GO" id="GO:0008955">
    <property type="term" value="F:peptidoglycan glycosyltransferase activity"/>
    <property type="evidence" value="ECO:0007669"/>
    <property type="project" value="UniProtKB-EC"/>
</dbReference>
<comment type="function">
    <text evidence="17">Peptidoglycan polymerase that is essential for cell division.</text>
</comment>
<dbReference type="Proteomes" id="UP000215374">
    <property type="component" value="Chromosome 1"/>
</dbReference>
<evidence type="ECO:0000256" key="12">
    <source>
        <dbReference type="ARBA" id="ARBA00038053"/>
    </source>
</evidence>
<organism evidence="20 21">
    <name type="scientific">Corynebacterium imitans</name>
    <dbReference type="NCBI Taxonomy" id="156978"/>
    <lineage>
        <taxon>Bacteria</taxon>
        <taxon>Bacillati</taxon>
        <taxon>Actinomycetota</taxon>
        <taxon>Actinomycetes</taxon>
        <taxon>Mycobacteriales</taxon>
        <taxon>Corynebacteriaceae</taxon>
        <taxon>Corynebacterium</taxon>
    </lineage>
</organism>
<dbReference type="InterPro" id="IPR001182">
    <property type="entry name" value="FtsW/RodA"/>
</dbReference>
<keyword evidence="4" id="KW-0808">Transferase</keyword>
<dbReference type="UniPathway" id="UPA00219"/>
<feature type="compositionally biased region" description="Basic residues" evidence="18">
    <location>
        <begin position="450"/>
        <end position="463"/>
    </location>
</feature>
<dbReference type="GO" id="GO:0015648">
    <property type="term" value="F:lipid-linked peptidoglycan transporter activity"/>
    <property type="evidence" value="ECO:0007669"/>
    <property type="project" value="TreeGrafter"/>
</dbReference>
<proteinExistence type="inferred from homology"/>
<evidence type="ECO:0000313" key="20">
    <source>
        <dbReference type="EMBL" id="SNV76635.1"/>
    </source>
</evidence>
<comment type="subcellular location">
    <subcellularLocation>
        <location evidence="1">Membrane</location>
        <topology evidence="1">Multi-pass membrane protein</topology>
    </subcellularLocation>
</comment>
<evidence type="ECO:0000256" key="9">
    <source>
        <dbReference type="ARBA" id="ARBA00023136"/>
    </source>
</evidence>
<dbReference type="OrthoDB" id="9768187at2"/>
<feature type="transmembrane region" description="Helical" evidence="19">
    <location>
        <begin position="378"/>
        <end position="400"/>
    </location>
</feature>
<evidence type="ECO:0000256" key="18">
    <source>
        <dbReference type="SAM" id="MobiDB-lite"/>
    </source>
</evidence>
<feature type="compositionally biased region" description="Basic and acidic residues" evidence="18">
    <location>
        <begin position="516"/>
        <end position="527"/>
    </location>
</feature>
<evidence type="ECO:0000256" key="19">
    <source>
        <dbReference type="SAM" id="Phobius"/>
    </source>
</evidence>
<evidence type="ECO:0000256" key="17">
    <source>
        <dbReference type="ARBA" id="ARBA00049966"/>
    </source>
</evidence>
<evidence type="ECO:0000256" key="4">
    <source>
        <dbReference type="ARBA" id="ARBA00022679"/>
    </source>
</evidence>
<feature type="transmembrane region" description="Helical" evidence="19">
    <location>
        <begin position="86"/>
        <end position="105"/>
    </location>
</feature>
<feature type="transmembrane region" description="Helical" evidence="19">
    <location>
        <begin position="179"/>
        <end position="195"/>
    </location>
</feature>
<dbReference type="EMBL" id="LT906467">
    <property type="protein sequence ID" value="SNV76635.1"/>
    <property type="molecule type" value="Genomic_DNA"/>
</dbReference>
<feature type="region of interest" description="Disordered" evidence="18">
    <location>
        <begin position="427"/>
        <end position="527"/>
    </location>
</feature>
<keyword evidence="20" id="KW-0132">Cell division</keyword>
<evidence type="ECO:0000256" key="11">
    <source>
        <dbReference type="ARBA" id="ARBA00033270"/>
    </source>
</evidence>
<sequence length="527" mass="57761">MTVTRDGHPAARTARRNDRAQRPVSRLGAASRRVEDFLDARPLIDYTMIRSVVFVLAGLGLVMVLSSSMAMSYFEAASPWKTAARQGLMVVMGLAAFLAALQMPLRWLRSINAVMLLVSYVLLVLVLPFGTGGDEVGSQSWLALGPLRVQPSEIARLTFAIWGAQEVARKGIRFKWDSGAAFYLVGIAGFLLIAAQKDMGMALSFALIMGLIMFFAGVTRTVLFSFGLIGLVMLLFTFLSGSFRSDRFHVYFDALFGKFDDTRGIAFQSHQGFLSLADGGLFGVGLGQSRAKWFYLPEAKNDFIFAIIGEELGLWGGALVIGLFAALGYFGLRAARRAATQEQRMIAASLTAAVVVQALINISYVVGLLPVTGIQLPMISAGGSSAVVTFGAMGVLASIARHEPDAVSAMQNYGRPRFDRVFRIPEPEPVLTTQPERRVRAAAAPQPERRPHKQRVMRGRRVVHASEREARFGTPITARGERTRQMGRTPGHARVARPDRTAGRRQASSPRSRQRPRYDEPRNRRAG</sequence>
<dbReference type="RefSeq" id="WP_051904892.1">
    <property type="nucleotide sequence ID" value="NZ_CP009211.1"/>
</dbReference>
<dbReference type="GO" id="GO:0051301">
    <property type="term" value="P:cell division"/>
    <property type="evidence" value="ECO:0007669"/>
    <property type="project" value="UniProtKB-KW"/>
</dbReference>
<dbReference type="InterPro" id="IPR018365">
    <property type="entry name" value="Cell_cycle_FtsW-rel_CS"/>
</dbReference>
<comment type="similarity">
    <text evidence="12">Belongs to the SEDS family. FtsW subfamily.</text>
</comment>
<feature type="transmembrane region" description="Helical" evidence="19">
    <location>
        <begin position="344"/>
        <end position="366"/>
    </location>
</feature>
<dbReference type="EC" id="2.4.99.28" evidence="15"/>
<feature type="transmembrane region" description="Helical" evidence="19">
    <location>
        <begin position="111"/>
        <end position="130"/>
    </location>
</feature>
<comment type="pathway">
    <text evidence="2">Cell wall biogenesis; peptidoglycan biosynthesis.</text>
</comment>
<accession>A0A239ZZZ4</accession>
<evidence type="ECO:0000256" key="3">
    <source>
        <dbReference type="ARBA" id="ARBA00022676"/>
    </source>
</evidence>